<keyword evidence="4" id="KW-1003">Cell membrane</keyword>
<dbReference type="PATRIC" id="fig|883113.3.peg.1352"/>
<evidence type="ECO:0000256" key="2">
    <source>
        <dbReference type="ARBA" id="ARBA00009773"/>
    </source>
</evidence>
<name>H3NKG6_9LACT</name>
<evidence type="ECO:0000256" key="8">
    <source>
        <dbReference type="SAM" id="Phobius"/>
    </source>
</evidence>
<dbReference type="AlphaFoldDB" id="H3NKG6"/>
<keyword evidence="7 8" id="KW-0472">Membrane</keyword>
<comment type="similarity">
    <text evidence="2">Belongs to the autoinducer-2 exporter (AI-2E) (TC 2.A.86) family.</text>
</comment>
<dbReference type="Proteomes" id="UP000006190">
    <property type="component" value="Unassembled WGS sequence"/>
</dbReference>
<organism evidence="9 10">
    <name type="scientific">Facklamia languida CCUG 37842</name>
    <dbReference type="NCBI Taxonomy" id="883113"/>
    <lineage>
        <taxon>Bacteria</taxon>
        <taxon>Bacillati</taxon>
        <taxon>Bacillota</taxon>
        <taxon>Bacilli</taxon>
        <taxon>Lactobacillales</taxon>
        <taxon>Aerococcaceae</taxon>
        <taxon>Facklamia</taxon>
    </lineage>
</organism>
<dbReference type="InterPro" id="IPR002549">
    <property type="entry name" value="AI-2E-like"/>
</dbReference>
<keyword evidence="6 8" id="KW-1133">Transmembrane helix</keyword>
<dbReference type="eggNOG" id="COG0628">
    <property type="taxonomic scope" value="Bacteria"/>
</dbReference>
<reference evidence="9 10" key="1">
    <citation type="submission" date="2012-01" db="EMBL/GenBank/DDBJ databases">
        <title>The Genome Sequence of Facklamia languida CCUG 37842.</title>
        <authorList>
            <consortium name="The Broad Institute Genome Sequencing Platform"/>
            <person name="Earl A."/>
            <person name="Ward D."/>
            <person name="Feldgarden M."/>
            <person name="Gevers D."/>
            <person name="Huys G."/>
            <person name="Young S.K."/>
            <person name="Zeng Q."/>
            <person name="Gargeya S."/>
            <person name="Fitzgerald M."/>
            <person name="Haas B."/>
            <person name="Abouelleil A."/>
            <person name="Alvarado L."/>
            <person name="Arachchi H.M."/>
            <person name="Berlin A."/>
            <person name="Chapman S.B."/>
            <person name="Gearin G."/>
            <person name="Goldberg J."/>
            <person name="Griggs A."/>
            <person name="Gujja S."/>
            <person name="Hansen M."/>
            <person name="Heiman D."/>
            <person name="Howarth C."/>
            <person name="Larimer J."/>
            <person name="Lui A."/>
            <person name="MacDonald P.J.P."/>
            <person name="McCowen C."/>
            <person name="Montmayeur A."/>
            <person name="Murphy C."/>
            <person name="Neiman D."/>
            <person name="Pearson M."/>
            <person name="Priest M."/>
            <person name="Roberts A."/>
            <person name="Saif S."/>
            <person name="Shea T."/>
            <person name="Sisk P."/>
            <person name="Stolte C."/>
            <person name="Sykes S."/>
            <person name="Wortman J."/>
            <person name="Nusbaum C."/>
            <person name="Birren B."/>
        </authorList>
    </citation>
    <scope>NUCLEOTIDE SEQUENCE [LARGE SCALE GENOMIC DNA]</scope>
    <source>
        <strain evidence="9 10">CCUG 37842</strain>
    </source>
</reference>
<dbReference type="GO" id="GO:0005886">
    <property type="term" value="C:plasma membrane"/>
    <property type="evidence" value="ECO:0007669"/>
    <property type="project" value="UniProtKB-SubCell"/>
</dbReference>
<feature type="transmembrane region" description="Helical" evidence="8">
    <location>
        <begin position="291"/>
        <end position="314"/>
    </location>
</feature>
<dbReference type="RefSeq" id="WP_006309567.1">
    <property type="nucleotide sequence ID" value="NZ_JH601133.1"/>
</dbReference>
<feature type="transmembrane region" description="Helical" evidence="8">
    <location>
        <begin position="12"/>
        <end position="35"/>
    </location>
</feature>
<feature type="transmembrane region" description="Helical" evidence="8">
    <location>
        <begin position="237"/>
        <end position="259"/>
    </location>
</feature>
<evidence type="ECO:0000256" key="4">
    <source>
        <dbReference type="ARBA" id="ARBA00022475"/>
    </source>
</evidence>
<keyword evidence="3" id="KW-0813">Transport</keyword>
<evidence type="ECO:0000256" key="3">
    <source>
        <dbReference type="ARBA" id="ARBA00022448"/>
    </source>
</evidence>
<feature type="transmembrane region" description="Helical" evidence="8">
    <location>
        <begin position="179"/>
        <end position="198"/>
    </location>
</feature>
<evidence type="ECO:0000256" key="1">
    <source>
        <dbReference type="ARBA" id="ARBA00004651"/>
    </source>
</evidence>
<dbReference type="PANTHER" id="PTHR21716">
    <property type="entry name" value="TRANSMEMBRANE PROTEIN"/>
    <property type="match status" value="1"/>
</dbReference>
<comment type="caution">
    <text evidence="9">The sequence shown here is derived from an EMBL/GenBank/DDBJ whole genome shotgun (WGS) entry which is preliminary data.</text>
</comment>
<dbReference type="STRING" id="883113.HMPREF9708_01355"/>
<evidence type="ECO:0000313" key="10">
    <source>
        <dbReference type="Proteomes" id="UP000006190"/>
    </source>
</evidence>
<protein>
    <recommendedName>
        <fullName evidence="11">AI-2E family transporter</fullName>
    </recommendedName>
</protein>
<evidence type="ECO:0000256" key="6">
    <source>
        <dbReference type="ARBA" id="ARBA00022989"/>
    </source>
</evidence>
<keyword evidence="5 8" id="KW-0812">Transmembrane</keyword>
<dbReference type="EMBL" id="AGEG01000015">
    <property type="protein sequence ID" value="EHR36349.1"/>
    <property type="molecule type" value="Genomic_DNA"/>
</dbReference>
<dbReference type="HOGENOM" id="CLU_031275_2_1_9"/>
<evidence type="ECO:0000313" key="9">
    <source>
        <dbReference type="EMBL" id="EHR36349.1"/>
    </source>
</evidence>
<proteinExistence type="inferred from homology"/>
<evidence type="ECO:0008006" key="11">
    <source>
        <dbReference type="Google" id="ProtNLM"/>
    </source>
</evidence>
<feature type="transmembrane region" description="Helical" evidence="8">
    <location>
        <begin position="334"/>
        <end position="362"/>
    </location>
</feature>
<feature type="transmembrane region" description="Helical" evidence="8">
    <location>
        <begin position="82"/>
        <end position="103"/>
    </location>
</feature>
<dbReference type="PANTHER" id="PTHR21716:SF53">
    <property type="entry name" value="PERMEASE PERM-RELATED"/>
    <property type="match status" value="1"/>
</dbReference>
<comment type="subcellular location">
    <subcellularLocation>
        <location evidence="1">Cell membrane</location>
        <topology evidence="1">Multi-pass membrane protein</topology>
    </subcellularLocation>
</comment>
<sequence length="411" mass="46059">MRRMERLDKIVVRYILLIAVLALAVFNYELIIQWVGKIWRVLMPILVGGVIAFILNIPMYHYEKLFFPQSNSKYVKALRRPVAIFLSLLTITIVILLVTGLVLPQIYNVITEALAAVPLLGERFQEGINHLQNVLPEESSEYSRLFQINWNEAISNIRNWANTLVGGILNTTLSTVGSLASFVVNGVLSLIFSFYLLMSKEHLLDQFLRVLTTYTSKATTRRILYVLTTLDDAFKHFLTAEVIDATILGTLVTLGMWLFRFPYPGMIGALTGVLALIPMLGAYLSGAIGMILISAHSIPQALWFLVFMICVQQFEGNVIYPRIVGNSLGLPGMWVLFAVTVGGGLFGIPGMLIGVPLASAVYKIVRRDILDRERHDFKNRRALILNARKDSFKQISDDLDQAHLEGQSSLD</sequence>
<feature type="transmembrane region" description="Helical" evidence="8">
    <location>
        <begin position="41"/>
        <end position="62"/>
    </location>
</feature>
<gene>
    <name evidence="9" type="ORF">HMPREF9708_01355</name>
</gene>
<dbReference type="OrthoDB" id="9793390at2"/>
<accession>H3NKG6</accession>
<dbReference type="Pfam" id="PF01594">
    <property type="entry name" value="AI-2E_transport"/>
    <property type="match status" value="1"/>
</dbReference>
<evidence type="ECO:0000256" key="5">
    <source>
        <dbReference type="ARBA" id="ARBA00022692"/>
    </source>
</evidence>
<evidence type="ECO:0000256" key="7">
    <source>
        <dbReference type="ARBA" id="ARBA00023136"/>
    </source>
</evidence>
<keyword evidence="10" id="KW-1185">Reference proteome</keyword>